<organism evidence="1 2">
    <name type="scientific">Belnapia rosea</name>
    <dbReference type="NCBI Taxonomy" id="938405"/>
    <lineage>
        <taxon>Bacteria</taxon>
        <taxon>Pseudomonadati</taxon>
        <taxon>Pseudomonadota</taxon>
        <taxon>Alphaproteobacteria</taxon>
        <taxon>Acetobacterales</taxon>
        <taxon>Roseomonadaceae</taxon>
        <taxon>Belnapia</taxon>
    </lineage>
</organism>
<gene>
    <name evidence="1" type="ORF">SAMN04487779_1001146</name>
</gene>
<evidence type="ECO:0000313" key="2">
    <source>
        <dbReference type="Proteomes" id="UP000198925"/>
    </source>
</evidence>
<dbReference type="Gene3D" id="3.40.50.150">
    <property type="entry name" value="Vaccinia Virus protein VP39"/>
    <property type="match status" value="1"/>
</dbReference>
<dbReference type="SUPFAM" id="SSF53335">
    <property type="entry name" value="S-adenosyl-L-methionine-dependent methyltransferases"/>
    <property type="match status" value="1"/>
</dbReference>
<evidence type="ECO:0000313" key="1">
    <source>
        <dbReference type="EMBL" id="SDC17020.1"/>
    </source>
</evidence>
<evidence type="ECO:0008006" key="3">
    <source>
        <dbReference type="Google" id="ProtNLM"/>
    </source>
</evidence>
<dbReference type="Proteomes" id="UP000198925">
    <property type="component" value="Unassembled WGS sequence"/>
</dbReference>
<accession>A0A1G6JE73</accession>
<reference evidence="1 2" key="1">
    <citation type="submission" date="2016-10" db="EMBL/GenBank/DDBJ databases">
        <authorList>
            <person name="de Groot N.N."/>
        </authorList>
    </citation>
    <scope>NUCLEOTIDE SEQUENCE [LARGE SCALE GENOMIC DNA]</scope>
    <source>
        <strain evidence="1 2">CPCC 100156</strain>
    </source>
</reference>
<proteinExistence type="predicted"/>
<dbReference type="RefSeq" id="WP_090659542.1">
    <property type="nucleotide sequence ID" value="NZ_FMZX01000001.1"/>
</dbReference>
<name>A0A1G6JE73_9PROT</name>
<sequence>MSEEFDPDWLDLREPFDAMARSAALADRLLARLPARPRFIDLGAGTGSLLRFLAPRLGRAQAWTLVDADRVLLEAAFDTIADRAEAVGWTISFPNKRTLLVHAPGGAWRVESLVADLAEAPRGLPLANADAVVSSALCDLVSRAWAERLAGALRVPFYAALCVTGRDRFAPPHPADRVVADGFRRDQGRDKGFGGAALGARAPAVLAEVFAARGFAVEGAPSDWEVRGRGPAPMPGMGEAAGRFLTELVLGHAEAARRQDRRGDRRIEAWLEARLDQVAERRLSARIGHRDLLALPQGKG</sequence>
<dbReference type="EMBL" id="FMZX01000001">
    <property type="protein sequence ID" value="SDC17020.1"/>
    <property type="molecule type" value="Genomic_DNA"/>
</dbReference>
<dbReference type="InterPro" id="IPR029063">
    <property type="entry name" value="SAM-dependent_MTases_sf"/>
</dbReference>
<dbReference type="AlphaFoldDB" id="A0A1G6JE73"/>
<keyword evidence="2" id="KW-1185">Reference proteome</keyword>
<dbReference type="STRING" id="938405.SAMN02927895_00333"/>
<protein>
    <recommendedName>
        <fullName evidence="3">Methyltransferase domain-containing protein</fullName>
    </recommendedName>
</protein>